<organism evidence="1 2">
    <name type="scientific">Brassica napus</name>
    <name type="common">Rape</name>
    <dbReference type="NCBI Taxonomy" id="3708"/>
    <lineage>
        <taxon>Eukaryota</taxon>
        <taxon>Viridiplantae</taxon>
        <taxon>Streptophyta</taxon>
        <taxon>Embryophyta</taxon>
        <taxon>Tracheophyta</taxon>
        <taxon>Spermatophyta</taxon>
        <taxon>Magnoliopsida</taxon>
        <taxon>eudicotyledons</taxon>
        <taxon>Gunneridae</taxon>
        <taxon>Pentapetalae</taxon>
        <taxon>rosids</taxon>
        <taxon>malvids</taxon>
        <taxon>Brassicales</taxon>
        <taxon>Brassicaceae</taxon>
        <taxon>Brassiceae</taxon>
        <taxon>Brassica</taxon>
    </lineage>
</organism>
<sequence>MEQRQRQQLRSSMMAEKDEKLSFFLEMRGVRKSMIIFFSTIIMSSDLGMFKTSPVFNISSDGPAGKKGPQFCRLQK</sequence>
<evidence type="ECO:0000313" key="1">
    <source>
        <dbReference type="EMBL" id="KAH0902682.1"/>
    </source>
</evidence>
<evidence type="ECO:0000313" key="2">
    <source>
        <dbReference type="Proteomes" id="UP000824890"/>
    </source>
</evidence>
<name>A0ABQ8BD03_BRANA</name>
<comment type="caution">
    <text evidence="1">The sequence shown here is derived from an EMBL/GenBank/DDBJ whole genome shotgun (WGS) entry which is preliminary data.</text>
</comment>
<keyword evidence="2" id="KW-1185">Reference proteome</keyword>
<gene>
    <name evidence="1" type="ORF">HID58_042185</name>
</gene>
<accession>A0ABQ8BD03</accession>
<protein>
    <submittedName>
        <fullName evidence="1">Uncharacterized protein</fullName>
    </submittedName>
</protein>
<proteinExistence type="predicted"/>
<reference evidence="1 2" key="1">
    <citation type="submission" date="2021-05" db="EMBL/GenBank/DDBJ databases">
        <title>Genome Assembly of Synthetic Allotetraploid Brassica napus Reveals Homoeologous Exchanges between Subgenomes.</title>
        <authorList>
            <person name="Davis J.T."/>
        </authorList>
    </citation>
    <scope>NUCLEOTIDE SEQUENCE [LARGE SCALE GENOMIC DNA]</scope>
    <source>
        <strain evidence="2">cv. Da-Ae</strain>
        <tissue evidence="1">Seedling</tissue>
    </source>
</reference>
<dbReference type="EMBL" id="JAGKQM010000011">
    <property type="protein sequence ID" value="KAH0902682.1"/>
    <property type="molecule type" value="Genomic_DNA"/>
</dbReference>
<dbReference type="Proteomes" id="UP000824890">
    <property type="component" value="Unassembled WGS sequence"/>
</dbReference>